<feature type="DNA-binding region" description="OmpR/PhoB-type" evidence="2">
    <location>
        <begin position="1"/>
        <end position="94"/>
    </location>
</feature>
<dbReference type="GeneID" id="75140493"/>
<keyword evidence="3" id="KW-0812">Transmembrane</keyword>
<gene>
    <name evidence="5" type="ORF">N0H69_10800</name>
</gene>
<organism evidence="5 6">
    <name type="scientific">Yersinia alsatica</name>
    <dbReference type="NCBI Taxonomy" id="2890317"/>
    <lineage>
        <taxon>Bacteria</taxon>
        <taxon>Pseudomonadati</taxon>
        <taxon>Pseudomonadota</taxon>
        <taxon>Gammaproteobacteria</taxon>
        <taxon>Enterobacterales</taxon>
        <taxon>Yersiniaceae</taxon>
        <taxon>Yersinia</taxon>
    </lineage>
</organism>
<dbReference type="InterPro" id="IPR001867">
    <property type="entry name" value="OmpR/PhoB-type_DNA-bd"/>
</dbReference>
<dbReference type="EMBL" id="CP104006">
    <property type="protein sequence ID" value="UWM47246.1"/>
    <property type="molecule type" value="Genomic_DNA"/>
</dbReference>
<feature type="transmembrane region" description="Helical" evidence="3">
    <location>
        <begin position="146"/>
        <end position="165"/>
    </location>
</feature>
<dbReference type="RefSeq" id="WP_050151035.1">
    <property type="nucleotide sequence ID" value="NZ_CABHWX010000094.1"/>
</dbReference>
<dbReference type="Proteomes" id="UP001057860">
    <property type="component" value="Chromosome"/>
</dbReference>
<name>A0ABY5UUU7_9GAMM</name>
<keyword evidence="3" id="KW-0472">Membrane</keyword>
<accession>A0ABY5UUU7</accession>
<dbReference type="InterPro" id="IPR036388">
    <property type="entry name" value="WH-like_DNA-bd_sf"/>
</dbReference>
<dbReference type="PROSITE" id="PS51755">
    <property type="entry name" value="OMPR_PHOB"/>
    <property type="match status" value="1"/>
</dbReference>
<sequence length="223" mass="24912">MSSPIILDKLKNVLVINNETHALSKNEVLLLEHLYLHGGEVIPRDDLLSTCWPDRVVSPVSLPVAIKHIRDVLRKATQNEVIKTHKSVGYSFQQDSLELAINSAVYEQQINTAEIRQETPVENSAEQEQPLQSTKVHGGQRFSHNYTYYFMAIAIIVVMVLFISGEEDVISFTDSDTHSTIITNVPPALDNSAAALPKVKNGVIFKDNFGSVIVCDQVECQWQ</sequence>
<evidence type="ECO:0000313" key="5">
    <source>
        <dbReference type="EMBL" id="UWM47246.1"/>
    </source>
</evidence>
<keyword evidence="3" id="KW-1133">Transmembrane helix</keyword>
<evidence type="ECO:0000259" key="4">
    <source>
        <dbReference type="PROSITE" id="PS51755"/>
    </source>
</evidence>
<evidence type="ECO:0000256" key="2">
    <source>
        <dbReference type="PROSITE-ProRule" id="PRU01091"/>
    </source>
</evidence>
<proteinExistence type="predicted"/>
<dbReference type="Gene3D" id="1.10.10.10">
    <property type="entry name" value="Winged helix-like DNA-binding domain superfamily/Winged helix DNA-binding domain"/>
    <property type="match status" value="1"/>
</dbReference>
<dbReference type="CDD" id="cd00383">
    <property type="entry name" value="trans_reg_C"/>
    <property type="match status" value="1"/>
</dbReference>
<evidence type="ECO:0000256" key="1">
    <source>
        <dbReference type="ARBA" id="ARBA00023125"/>
    </source>
</evidence>
<evidence type="ECO:0000256" key="3">
    <source>
        <dbReference type="SAM" id="Phobius"/>
    </source>
</evidence>
<dbReference type="InterPro" id="IPR016032">
    <property type="entry name" value="Sig_transdc_resp-reg_C-effctor"/>
</dbReference>
<keyword evidence="1 2" id="KW-0238">DNA-binding</keyword>
<reference evidence="5" key="1">
    <citation type="submission" date="2022-08" db="EMBL/GenBank/DDBJ databases">
        <authorList>
            <person name="Bogun A."/>
            <person name="Kislichkina A."/>
            <person name="Solomentsev V."/>
            <person name="Skryabin Y."/>
            <person name="Sizova A."/>
            <person name="Platonov M."/>
            <person name="Dentovskaya S."/>
        </authorList>
    </citation>
    <scope>NUCLEOTIDE SEQUENCE</scope>
    <source>
        <strain evidence="5">SCPM-O-B-7604</strain>
    </source>
</reference>
<protein>
    <submittedName>
        <fullName evidence="5">Winged helix-turn-helix domain-containing protein</fullName>
    </submittedName>
</protein>
<dbReference type="Pfam" id="PF00486">
    <property type="entry name" value="Trans_reg_C"/>
    <property type="match status" value="1"/>
</dbReference>
<dbReference type="SUPFAM" id="SSF46894">
    <property type="entry name" value="C-terminal effector domain of the bipartite response regulators"/>
    <property type="match status" value="1"/>
</dbReference>
<feature type="domain" description="OmpR/PhoB-type" evidence="4">
    <location>
        <begin position="1"/>
        <end position="94"/>
    </location>
</feature>
<keyword evidence="6" id="KW-1185">Reference proteome</keyword>
<dbReference type="SMART" id="SM00862">
    <property type="entry name" value="Trans_reg_C"/>
    <property type="match status" value="1"/>
</dbReference>
<evidence type="ECO:0000313" key="6">
    <source>
        <dbReference type="Proteomes" id="UP001057860"/>
    </source>
</evidence>